<gene>
    <name evidence="2" type="ORF">QYF61_025584</name>
</gene>
<accession>A0AAN7N3I3</accession>
<evidence type="ECO:0000313" key="3">
    <source>
        <dbReference type="Proteomes" id="UP001333110"/>
    </source>
</evidence>
<evidence type="ECO:0000313" key="2">
    <source>
        <dbReference type="EMBL" id="KAK4819117.1"/>
    </source>
</evidence>
<organism evidence="2 3">
    <name type="scientific">Mycteria americana</name>
    <name type="common">Wood stork</name>
    <dbReference type="NCBI Taxonomy" id="33587"/>
    <lineage>
        <taxon>Eukaryota</taxon>
        <taxon>Metazoa</taxon>
        <taxon>Chordata</taxon>
        <taxon>Craniata</taxon>
        <taxon>Vertebrata</taxon>
        <taxon>Euteleostomi</taxon>
        <taxon>Archelosauria</taxon>
        <taxon>Archosauria</taxon>
        <taxon>Dinosauria</taxon>
        <taxon>Saurischia</taxon>
        <taxon>Theropoda</taxon>
        <taxon>Coelurosauria</taxon>
        <taxon>Aves</taxon>
        <taxon>Neognathae</taxon>
        <taxon>Neoaves</taxon>
        <taxon>Aequornithes</taxon>
        <taxon>Ciconiiformes</taxon>
        <taxon>Ciconiidae</taxon>
        <taxon>Mycteria</taxon>
    </lineage>
</organism>
<feature type="region of interest" description="Disordered" evidence="1">
    <location>
        <begin position="27"/>
        <end position="98"/>
    </location>
</feature>
<dbReference type="EMBL" id="JAUNZN010000007">
    <property type="protein sequence ID" value="KAK4819117.1"/>
    <property type="molecule type" value="Genomic_DNA"/>
</dbReference>
<feature type="compositionally biased region" description="Low complexity" evidence="1">
    <location>
        <begin position="308"/>
        <end position="318"/>
    </location>
</feature>
<feature type="compositionally biased region" description="Basic and acidic residues" evidence="1">
    <location>
        <begin position="67"/>
        <end position="77"/>
    </location>
</feature>
<dbReference type="Proteomes" id="UP001333110">
    <property type="component" value="Unassembled WGS sequence"/>
</dbReference>
<keyword evidence="3" id="KW-1185">Reference proteome</keyword>
<name>A0AAN7N3I3_MYCAM</name>
<dbReference type="AlphaFoldDB" id="A0AAN7N3I3"/>
<evidence type="ECO:0000256" key="1">
    <source>
        <dbReference type="SAM" id="MobiDB-lite"/>
    </source>
</evidence>
<proteinExistence type="predicted"/>
<feature type="compositionally biased region" description="Basic and acidic residues" evidence="1">
    <location>
        <begin position="320"/>
        <end position="329"/>
    </location>
</feature>
<reference evidence="2 3" key="1">
    <citation type="journal article" date="2023" name="J. Hered.">
        <title>Chromosome-level genome of the wood stork (Mycteria americana) provides insight into avian chromosome evolution.</title>
        <authorList>
            <person name="Flamio R. Jr."/>
            <person name="Ramstad K.M."/>
        </authorList>
    </citation>
    <scope>NUCLEOTIDE SEQUENCE [LARGE SCALE GENOMIC DNA]</scope>
    <source>
        <strain evidence="2">JAX WOST 10</strain>
    </source>
</reference>
<feature type="compositionally biased region" description="Polar residues" evidence="1">
    <location>
        <begin position="356"/>
        <end position="369"/>
    </location>
</feature>
<comment type="caution">
    <text evidence="2">The sequence shown here is derived from an EMBL/GenBank/DDBJ whole genome shotgun (WGS) entry which is preliminary data.</text>
</comment>
<feature type="region of interest" description="Disordered" evidence="1">
    <location>
        <begin position="356"/>
        <end position="378"/>
    </location>
</feature>
<sequence>MSHQCACSKGGQQTPGPCLAERCQQVEGGDPSSLLSTGETQLGPGLGSPAKQRQTTLEQAQRRATKISRDGSTREGSEGPSQRVEAPDGGSKEGRARLFSVVPGDRTNLNRRISIGRIQGISTRNDNHGWGKTSWRMTGFMAEGKAVGVVDFSKAFDTLFHNIPVSKFGCHSLDESSAGWVNNWLGGHVQRVMINEFYPTWELETTMRSVLGPVLLNIFTSDLEEATEHSCTLQMTPNWGGSQYTREQGHHPEVRRNAKSCTWEGRTSCNNTGWGLTAWGAALWLRTKSLGRQQAEHGPAVCPGSRGGQQPPGLFGPPKYRKDTDKPERVHWRPPRWLGLEHLPHRQRLMELVQSGGVTTSGGPNSHLQYLQGGHGAE</sequence>
<feature type="region of interest" description="Disordered" evidence="1">
    <location>
        <begin position="296"/>
        <end position="329"/>
    </location>
</feature>
<protein>
    <submittedName>
        <fullName evidence="2">Uncharacterized protein</fullName>
    </submittedName>
</protein>